<sequence length="604" mass="70454">MENISKETLDEFREKYMKVRKLLDEPQDESNPGQGPDIHTKNKATGILKELQNKLEDLINNSPESPKRLRSTLSIVYLNIGLICIDNEELKDGEENLMRCTEVLKGLELEPEGILPFLSCLNQLGIIWFQWSEFEKSKTFVERAEDSYKKYKEKEPFEEPIGMSEMFGIENPEEPPPNHVLEKLHTLTLYYLAQIFGVSKDHQKSALYCHMTLQRQLELTDLDYIDWALNAATLSQFFMERKHFTQALHHLAAASYIMQEYEESLKKSDEKDSEEVKAAKWEQFRHRSADVARCWAKYGILLMSMSRDRLIELADNVDNEKPTDVRNTDSEEPAGLDEEILENLKFKKLEDKIKSIEEQVTDKFLLDFSDARKVFLNVQKWLEEAKKYYALETHASDYVHIVQDISQSYRYLSFFEDDDDRQSKMHKRRIDVLEAVIKELNPRYYQAECRQIWIELGETYTAILDLKLDKLRALTASDDRPTVHALNKINHLAKEGITYYQKFLDSLKEDESSPPVKEFPDELVRPALFAYFHIGTLYNKIVIPDKLAQLDNLKASIGAYKFLVDYCQHHADAAEFMKAELSVCKDLVNLLQLKINKVTRSLNE</sequence>
<evidence type="ECO:0000256" key="3">
    <source>
        <dbReference type="ARBA" id="ARBA00016840"/>
    </source>
</evidence>
<comment type="subcellular location">
    <subcellularLocation>
        <location evidence="1">Cytoplasm</location>
        <location evidence="1">Cytoskeleton</location>
    </subcellularLocation>
</comment>
<dbReference type="EMBL" id="CADCXW020000343">
    <property type="protein sequence ID" value="CAD1575630.1"/>
    <property type="molecule type" value="Genomic_DNA"/>
</dbReference>
<organism evidence="6">
    <name type="scientific">Bracon brevicornis</name>
    <dbReference type="NCBI Taxonomy" id="1563983"/>
    <lineage>
        <taxon>Eukaryota</taxon>
        <taxon>Metazoa</taxon>
        <taxon>Ecdysozoa</taxon>
        <taxon>Arthropoda</taxon>
        <taxon>Hexapoda</taxon>
        <taxon>Insecta</taxon>
        <taxon>Pterygota</taxon>
        <taxon>Neoptera</taxon>
        <taxon>Endopterygota</taxon>
        <taxon>Hymenoptera</taxon>
        <taxon>Apocrita</taxon>
        <taxon>Ichneumonoidea</taxon>
        <taxon>Braconidae</taxon>
        <taxon>Braconinae</taxon>
        <taxon>Bracon</taxon>
    </lineage>
</organism>
<name>A0A6V7LLG8_9HYME</name>
<dbReference type="Gene3D" id="1.25.40.10">
    <property type="entry name" value="Tetratricopeptide repeat domain"/>
    <property type="match status" value="1"/>
</dbReference>
<reference evidence="6" key="1">
    <citation type="submission" date="2020-07" db="EMBL/GenBank/DDBJ databases">
        <authorList>
            <person name="Ferguson B K."/>
        </authorList>
    </citation>
    <scope>NUCLEOTIDE SEQUENCE</scope>
    <source>
        <strain evidence="6">L06</strain>
    </source>
</reference>
<dbReference type="GO" id="GO:0005856">
    <property type="term" value="C:cytoskeleton"/>
    <property type="evidence" value="ECO:0007669"/>
    <property type="project" value="UniProtKB-SubCell"/>
</dbReference>
<evidence type="ECO:0000256" key="1">
    <source>
        <dbReference type="ARBA" id="ARBA00004245"/>
    </source>
</evidence>
<dbReference type="GO" id="GO:1990535">
    <property type="term" value="P:neuron projection maintenance"/>
    <property type="evidence" value="ECO:0007669"/>
    <property type="project" value="TreeGrafter"/>
</dbReference>
<evidence type="ECO:0000256" key="5">
    <source>
        <dbReference type="ARBA" id="ARBA00023212"/>
    </source>
</evidence>
<dbReference type="InterPro" id="IPR022083">
    <property type="entry name" value="KBP"/>
</dbReference>
<evidence type="ECO:0000256" key="4">
    <source>
        <dbReference type="ARBA" id="ARBA00022490"/>
    </source>
</evidence>
<dbReference type="SUPFAM" id="SSF48452">
    <property type="entry name" value="TPR-like"/>
    <property type="match status" value="1"/>
</dbReference>
<keyword evidence="4" id="KW-0963">Cytoplasm</keyword>
<comment type="similarity">
    <text evidence="2">Belongs to the KIF-binding protein family.</text>
</comment>
<proteinExistence type="inferred from homology"/>
<dbReference type="GO" id="GO:0021952">
    <property type="term" value="P:central nervous system projection neuron axonogenesis"/>
    <property type="evidence" value="ECO:0007669"/>
    <property type="project" value="TreeGrafter"/>
</dbReference>
<dbReference type="PANTHER" id="PTHR46321">
    <property type="entry name" value="KIF1-BINDING PROTEIN"/>
    <property type="match status" value="1"/>
</dbReference>
<evidence type="ECO:0000313" key="6">
    <source>
        <dbReference type="EMBL" id="CAD1575630.1"/>
    </source>
</evidence>
<keyword evidence="5" id="KW-0206">Cytoskeleton</keyword>
<evidence type="ECO:0000256" key="2">
    <source>
        <dbReference type="ARBA" id="ARBA00010305"/>
    </source>
</evidence>
<dbReference type="Pfam" id="PF12309">
    <property type="entry name" value="KBP_C"/>
    <property type="match status" value="1"/>
</dbReference>
<protein>
    <recommendedName>
        <fullName evidence="3">KIF-binding protein</fullName>
    </recommendedName>
</protein>
<dbReference type="PANTHER" id="PTHR46321:SF1">
    <property type="entry name" value="KIF-BINDING PROTEIN"/>
    <property type="match status" value="1"/>
</dbReference>
<dbReference type="InterPro" id="IPR011990">
    <property type="entry name" value="TPR-like_helical_dom_sf"/>
</dbReference>
<dbReference type="AlphaFoldDB" id="A0A6V7LLG8"/>
<accession>A0A6V7LLG8</accession>
<gene>
    <name evidence="6" type="ORF">BBRV_LOCUS106555</name>
</gene>
<dbReference type="GO" id="GO:0000226">
    <property type="term" value="P:microtubule cytoskeleton organization"/>
    <property type="evidence" value="ECO:0007669"/>
    <property type="project" value="TreeGrafter"/>
</dbReference>